<evidence type="ECO:0000256" key="8">
    <source>
        <dbReference type="ARBA" id="ARBA00049934"/>
    </source>
</evidence>
<comment type="cofactor">
    <cofactor evidence="1">
        <name>[4Fe-4S] cluster</name>
        <dbReference type="ChEBI" id="CHEBI:49883"/>
    </cofactor>
</comment>
<dbReference type="PANTHER" id="PTHR30038:SF0">
    <property type="entry name" value="TUNGSTEN-CONTAINING ALDEHYDE FERREDOXIN OXIDOREDUCTASE"/>
    <property type="match status" value="1"/>
</dbReference>
<dbReference type="InterPro" id="IPR036021">
    <property type="entry name" value="Tungsten_al_ferr_oxy-like_C"/>
</dbReference>
<gene>
    <name evidence="10" type="ORF">HS1_000597</name>
</gene>
<keyword evidence="11" id="KW-1185">Reference proteome</keyword>
<dbReference type="GO" id="GO:0051539">
    <property type="term" value="F:4 iron, 4 sulfur cluster binding"/>
    <property type="evidence" value="ECO:0007669"/>
    <property type="project" value="UniProtKB-KW"/>
</dbReference>
<keyword evidence="6" id="KW-0408">Iron</keyword>
<evidence type="ECO:0000256" key="5">
    <source>
        <dbReference type="ARBA" id="ARBA00023002"/>
    </source>
</evidence>
<dbReference type="GO" id="GO:0046872">
    <property type="term" value="F:metal ion binding"/>
    <property type="evidence" value="ECO:0007669"/>
    <property type="project" value="UniProtKB-KW"/>
</dbReference>
<dbReference type="InterPro" id="IPR013984">
    <property type="entry name" value="Ald_Fedxn_OxRdtase_dom2"/>
</dbReference>
<name>A0A7U4QJ98_DESA2</name>
<dbReference type="Pfam" id="PF01314">
    <property type="entry name" value="AFOR_C"/>
    <property type="match status" value="1"/>
</dbReference>
<keyword evidence="3" id="KW-0004">4Fe-4S</keyword>
<keyword evidence="7" id="KW-0411">Iron-sulfur</keyword>
<evidence type="ECO:0000313" key="11">
    <source>
        <dbReference type="Proteomes" id="UP000070560"/>
    </source>
</evidence>
<dbReference type="Pfam" id="PF02730">
    <property type="entry name" value="AFOR_N"/>
    <property type="match status" value="1"/>
</dbReference>
<dbReference type="OrthoDB" id="9763894at2"/>
<dbReference type="SMART" id="SM00790">
    <property type="entry name" value="AFOR_N"/>
    <property type="match status" value="1"/>
</dbReference>
<dbReference type="InterPro" id="IPR001203">
    <property type="entry name" value="OxRdtase_Ald_Fedxn_C"/>
</dbReference>
<organism evidence="10 11">
    <name type="scientific">Desulfofervidus auxilii</name>
    <dbReference type="NCBI Taxonomy" id="1621989"/>
    <lineage>
        <taxon>Bacteria</taxon>
        <taxon>Pseudomonadati</taxon>
        <taxon>Thermodesulfobacteriota</taxon>
        <taxon>Candidatus Desulfofervidia</taxon>
        <taxon>Candidatus Desulfofervidales</taxon>
        <taxon>Candidatus Desulfofervidaceae</taxon>
        <taxon>Candidatus Desulfofervidus</taxon>
    </lineage>
</organism>
<evidence type="ECO:0000256" key="7">
    <source>
        <dbReference type="ARBA" id="ARBA00023014"/>
    </source>
</evidence>
<protein>
    <submittedName>
        <fullName evidence="10">Aldehyde ferredoxin oxidoreductase</fullName>
    </submittedName>
</protein>
<evidence type="ECO:0000256" key="2">
    <source>
        <dbReference type="ARBA" id="ARBA00011032"/>
    </source>
</evidence>
<comment type="similarity">
    <text evidence="2">Belongs to the AOR/FOR family.</text>
</comment>
<dbReference type="AlphaFoldDB" id="A0A7U4QJ98"/>
<dbReference type="RefSeq" id="WP_066060769.1">
    <property type="nucleotide sequence ID" value="NZ_CP013015.1"/>
</dbReference>
<accession>A0A7U4QJ98</accession>
<feature type="domain" description="Aldehyde ferredoxin oxidoreductase N-terminal" evidence="9">
    <location>
        <begin position="1"/>
        <end position="207"/>
    </location>
</feature>
<evidence type="ECO:0000256" key="4">
    <source>
        <dbReference type="ARBA" id="ARBA00022723"/>
    </source>
</evidence>
<keyword evidence="4" id="KW-0479">Metal-binding</keyword>
<dbReference type="InterPro" id="IPR013985">
    <property type="entry name" value="Ald_Fedxn_OxRdtase_dom3"/>
</dbReference>
<dbReference type="SUPFAM" id="SSF56228">
    <property type="entry name" value="Aldehyde ferredoxin oxidoreductase, N-terminal domain"/>
    <property type="match status" value="1"/>
</dbReference>
<dbReference type="Gene3D" id="3.60.9.10">
    <property type="entry name" value="Aldehyde ferredoxin oxidoreductase, N-terminal domain"/>
    <property type="match status" value="1"/>
</dbReference>
<reference evidence="10 11" key="1">
    <citation type="submission" date="2015-10" db="EMBL/GenBank/DDBJ databases">
        <title>Candidatus Desulfofervidus auxilii, a hydrogenotrophic sulfate-reducing bacterium involved in the thermophilic anaerobic oxidation of methane.</title>
        <authorList>
            <person name="Krukenberg V."/>
            <person name="Richter M."/>
            <person name="Wegener G."/>
        </authorList>
    </citation>
    <scope>NUCLEOTIDE SEQUENCE [LARGE SCALE GENOMIC DNA]</scope>
    <source>
        <strain evidence="10 11">HS1</strain>
    </source>
</reference>
<dbReference type="PANTHER" id="PTHR30038">
    <property type="entry name" value="ALDEHYDE FERREDOXIN OXIDOREDUCTASE"/>
    <property type="match status" value="1"/>
</dbReference>
<dbReference type="GO" id="GO:0009055">
    <property type="term" value="F:electron transfer activity"/>
    <property type="evidence" value="ECO:0007669"/>
    <property type="project" value="InterPro"/>
</dbReference>
<dbReference type="Gene3D" id="1.10.599.10">
    <property type="entry name" value="Aldehyde Ferredoxin Oxidoreductase Protein, subunit A, domain 3"/>
    <property type="match status" value="1"/>
</dbReference>
<dbReference type="SUPFAM" id="SSF48310">
    <property type="entry name" value="Aldehyde ferredoxin oxidoreductase, C-terminal domains"/>
    <property type="match status" value="1"/>
</dbReference>
<evidence type="ECO:0000259" key="9">
    <source>
        <dbReference type="SMART" id="SM00790"/>
    </source>
</evidence>
<evidence type="ECO:0000256" key="6">
    <source>
        <dbReference type="ARBA" id="ARBA00023004"/>
    </source>
</evidence>
<dbReference type="InterPro" id="IPR051919">
    <property type="entry name" value="W-dependent_AOR"/>
</dbReference>
<dbReference type="Proteomes" id="UP000070560">
    <property type="component" value="Chromosome"/>
</dbReference>
<comment type="cofactor">
    <cofactor evidence="8">
        <name>tungstopterin</name>
        <dbReference type="ChEBI" id="CHEBI:30402"/>
    </cofactor>
</comment>
<dbReference type="EMBL" id="CP013015">
    <property type="protein sequence ID" value="AMM40403.1"/>
    <property type="molecule type" value="Genomic_DNA"/>
</dbReference>
<sequence>MESILRVNMRGLKVQKEQISESYTQYGGRGLSSFILKEEVSPVCHPLDRHNKLIFAPGLLGGTMAPNSGRLSIGAKSPLTGTIKESNAGGEAGRYLGKLEIKGIIVEEIPSDDRLYCLYINKDKAELLSADELKGLGNYEAVASLRKKFGNKIAIISIGQAGEMKLNTATIAVTDMEGRPTRHAGRGGLGAVMGSKGLKAIVIDITGAEEPEYADKEAFKKITRRFNQALQKHPVTGQGLPRYGTNILMKIIDDAGALPTRYFQMGQFEEVEAVSGEKQYEIIKARGGKIGHPCHKGCVIRCSRIYPDKNGQYLTKGPEYETIWANGPNLGINDLDAIAQIDRLSDDYGVDNIEVGNAIGIAMKAGVISFGDAQGAIDLYHQIAKGTPLGRIIGSGAVTTAQIFGIARVAAVKGQSLPAYDPRAVKGIGVTYATSPMGADHTAGYTIATNILGLGGKIAPLTKEGQVALSKKMQVITAALDCTGLCLFCALMMADEPKSWDDLIEMINARYGWQWTTHDFFVLGERVLKIEREFNLKAGFTPIDDRLPEFFYEEPLPPHNSVFDIPDEEMQSVFEL</sequence>
<proteinExistence type="inferred from homology"/>
<dbReference type="Gene3D" id="1.10.569.10">
    <property type="entry name" value="Aldehyde Ferredoxin Oxidoreductase Protein, subunit A, domain 2"/>
    <property type="match status" value="1"/>
</dbReference>
<dbReference type="InterPro" id="IPR013983">
    <property type="entry name" value="Ald_Fedxn_OxRdtase_N"/>
</dbReference>
<dbReference type="GO" id="GO:0016625">
    <property type="term" value="F:oxidoreductase activity, acting on the aldehyde or oxo group of donors, iron-sulfur protein as acceptor"/>
    <property type="evidence" value="ECO:0007669"/>
    <property type="project" value="InterPro"/>
</dbReference>
<evidence type="ECO:0000256" key="1">
    <source>
        <dbReference type="ARBA" id="ARBA00001966"/>
    </source>
</evidence>
<dbReference type="KEGG" id="daw:HS1_000597"/>
<evidence type="ECO:0000256" key="3">
    <source>
        <dbReference type="ARBA" id="ARBA00022485"/>
    </source>
</evidence>
<keyword evidence="5" id="KW-0560">Oxidoreductase</keyword>
<dbReference type="InterPro" id="IPR036503">
    <property type="entry name" value="Ald_Fedxn_OxRdtase_N_sf"/>
</dbReference>
<evidence type="ECO:0000313" key="10">
    <source>
        <dbReference type="EMBL" id="AMM40403.1"/>
    </source>
</evidence>